<dbReference type="Gene3D" id="3.40.605.10">
    <property type="entry name" value="Aldehyde Dehydrogenase, Chain A, domain 1"/>
    <property type="match status" value="1"/>
</dbReference>
<dbReference type="EMBL" id="OC881619">
    <property type="protein sequence ID" value="CAD7642369.1"/>
    <property type="molecule type" value="Genomic_DNA"/>
</dbReference>
<evidence type="ECO:0000313" key="3">
    <source>
        <dbReference type="Proteomes" id="UP000759131"/>
    </source>
</evidence>
<dbReference type="InterPro" id="IPR016161">
    <property type="entry name" value="Ald_DH/histidinol_DH"/>
</dbReference>
<name>A0A7R9QE58_9ACAR</name>
<accession>A0A7R9QE58</accession>
<proteinExistence type="predicted"/>
<protein>
    <recommendedName>
        <fullName evidence="1">Aldehyde dehydrogenase domain-containing protein</fullName>
    </recommendedName>
</protein>
<feature type="domain" description="Aldehyde dehydrogenase" evidence="1">
    <location>
        <begin position="20"/>
        <end position="192"/>
    </location>
</feature>
<gene>
    <name evidence="2" type="ORF">OSB1V03_LOCUS19111</name>
</gene>
<dbReference type="Proteomes" id="UP000759131">
    <property type="component" value="Unassembled WGS sequence"/>
</dbReference>
<dbReference type="GO" id="GO:0016491">
    <property type="term" value="F:oxidoreductase activity"/>
    <property type="evidence" value="ECO:0007669"/>
    <property type="project" value="InterPro"/>
</dbReference>
<sequence>MNPDRDVEIKYTKIFINNEFVDSVSGKTFETINPSNGRVITRLQEGDRHDIDKAVAAARNAFKRDSVWRKTDASKRGKLINKLADLIERDSHYLASLETIDSGKPYRGSLYDVLGSVAYLRYYAGWADKVCGKTIPVDGPNFAYSRLEPMGVCGFITPWNAEMLTLMSKLGPALATGNTVVVKPAEQVIHKSFITIYKIVNF</sequence>
<reference evidence="2" key="1">
    <citation type="submission" date="2020-11" db="EMBL/GenBank/DDBJ databases">
        <authorList>
            <person name="Tran Van P."/>
        </authorList>
    </citation>
    <scope>NUCLEOTIDE SEQUENCE</scope>
</reference>
<evidence type="ECO:0000313" key="2">
    <source>
        <dbReference type="EMBL" id="CAD7642369.1"/>
    </source>
</evidence>
<dbReference type="SUPFAM" id="SSF53720">
    <property type="entry name" value="ALDH-like"/>
    <property type="match status" value="1"/>
</dbReference>
<feature type="non-terminal residue" evidence="2">
    <location>
        <position position="1"/>
    </location>
</feature>
<dbReference type="OrthoDB" id="310895at2759"/>
<organism evidence="2">
    <name type="scientific">Medioppia subpectinata</name>
    <dbReference type="NCBI Taxonomy" id="1979941"/>
    <lineage>
        <taxon>Eukaryota</taxon>
        <taxon>Metazoa</taxon>
        <taxon>Ecdysozoa</taxon>
        <taxon>Arthropoda</taxon>
        <taxon>Chelicerata</taxon>
        <taxon>Arachnida</taxon>
        <taxon>Acari</taxon>
        <taxon>Acariformes</taxon>
        <taxon>Sarcoptiformes</taxon>
        <taxon>Oribatida</taxon>
        <taxon>Brachypylina</taxon>
        <taxon>Oppioidea</taxon>
        <taxon>Oppiidae</taxon>
        <taxon>Medioppia</taxon>
    </lineage>
</organism>
<dbReference type="PANTHER" id="PTHR11699">
    <property type="entry name" value="ALDEHYDE DEHYDROGENASE-RELATED"/>
    <property type="match status" value="1"/>
</dbReference>
<dbReference type="EMBL" id="CAJPIZ010027044">
    <property type="protein sequence ID" value="CAG2119162.1"/>
    <property type="molecule type" value="Genomic_DNA"/>
</dbReference>
<dbReference type="FunFam" id="3.40.605.10:FF:000050">
    <property type="entry name" value="Aldehyde dehydrogenase, mitochondrial"/>
    <property type="match status" value="1"/>
</dbReference>
<keyword evidence="3" id="KW-1185">Reference proteome</keyword>
<dbReference type="AlphaFoldDB" id="A0A7R9QE58"/>
<dbReference type="Pfam" id="PF00171">
    <property type="entry name" value="Aldedh"/>
    <property type="match status" value="1"/>
</dbReference>
<evidence type="ECO:0000259" key="1">
    <source>
        <dbReference type="Pfam" id="PF00171"/>
    </source>
</evidence>
<dbReference type="InterPro" id="IPR015590">
    <property type="entry name" value="Aldehyde_DH_dom"/>
</dbReference>
<dbReference type="InterPro" id="IPR016162">
    <property type="entry name" value="Ald_DH_N"/>
</dbReference>